<keyword evidence="5" id="KW-0597">Phosphoprotein</keyword>
<evidence type="ECO:0000256" key="11">
    <source>
        <dbReference type="ARBA" id="ARBA00022989"/>
    </source>
</evidence>
<name>A0ABV5AJS4_9BACL</name>
<dbReference type="InterPro" id="IPR003661">
    <property type="entry name" value="HisK_dim/P_dom"/>
</dbReference>
<keyword evidence="8" id="KW-0547">Nucleotide-binding</keyword>
<gene>
    <name evidence="16" type="ORF">KKP3000_001575</name>
</gene>
<dbReference type="CDD" id="cd00082">
    <property type="entry name" value="HisKA"/>
    <property type="match status" value="1"/>
</dbReference>
<evidence type="ECO:0000256" key="6">
    <source>
        <dbReference type="ARBA" id="ARBA00022679"/>
    </source>
</evidence>
<proteinExistence type="predicted"/>
<keyword evidence="13 14" id="KW-0472">Membrane</keyword>
<feature type="domain" description="Histidine kinase" evidence="15">
    <location>
        <begin position="206"/>
        <end position="411"/>
    </location>
</feature>
<accession>A0ABV5AJS4</accession>
<dbReference type="Pfam" id="PF02518">
    <property type="entry name" value="HATPase_c"/>
    <property type="match status" value="1"/>
</dbReference>
<dbReference type="EMBL" id="JBDXSU010000021">
    <property type="protein sequence ID" value="MFB5192376.1"/>
    <property type="molecule type" value="Genomic_DNA"/>
</dbReference>
<feature type="transmembrane region" description="Helical" evidence="14">
    <location>
        <begin position="66"/>
        <end position="92"/>
    </location>
</feature>
<evidence type="ECO:0000256" key="5">
    <source>
        <dbReference type="ARBA" id="ARBA00022553"/>
    </source>
</evidence>
<dbReference type="Proteomes" id="UP001579974">
    <property type="component" value="Unassembled WGS sequence"/>
</dbReference>
<dbReference type="PRINTS" id="PR00344">
    <property type="entry name" value="BCTRLSENSOR"/>
</dbReference>
<evidence type="ECO:0000256" key="4">
    <source>
        <dbReference type="ARBA" id="ARBA00022475"/>
    </source>
</evidence>
<dbReference type="RefSeq" id="WP_275473357.1">
    <property type="nucleotide sequence ID" value="NZ_CP162940.1"/>
</dbReference>
<dbReference type="SMART" id="SM00387">
    <property type="entry name" value="HATPase_c"/>
    <property type="match status" value="1"/>
</dbReference>
<evidence type="ECO:0000313" key="16">
    <source>
        <dbReference type="EMBL" id="MFB5192376.1"/>
    </source>
</evidence>
<evidence type="ECO:0000256" key="13">
    <source>
        <dbReference type="ARBA" id="ARBA00023136"/>
    </source>
</evidence>
<evidence type="ECO:0000256" key="8">
    <source>
        <dbReference type="ARBA" id="ARBA00022741"/>
    </source>
</evidence>
<organism evidence="16 17">
    <name type="scientific">Alicyclobacillus fastidiosus</name>
    <dbReference type="NCBI Taxonomy" id="392011"/>
    <lineage>
        <taxon>Bacteria</taxon>
        <taxon>Bacillati</taxon>
        <taxon>Bacillota</taxon>
        <taxon>Bacilli</taxon>
        <taxon>Bacillales</taxon>
        <taxon>Alicyclobacillaceae</taxon>
        <taxon>Alicyclobacillus</taxon>
    </lineage>
</organism>
<evidence type="ECO:0000256" key="12">
    <source>
        <dbReference type="ARBA" id="ARBA00023012"/>
    </source>
</evidence>
<feature type="transmembrane region" description="Helical" evidence="14">
    <location>
        <begin position="157"/>
        <end position="178"/>
    </location>
</feature>
<comment type="caution">
    <text evidence="16">The sequence shown here is derived from an EMBL/GenBank/DDBJ whole genome shotgun (WGS) entry which is preliminary data.</text>
</comment>
<dbReference type="InterPro" id="IPR036097">
    <property type="entry name" value="HisK_dim/P_sf"/>
</dbReference>
<reference evidence="16 17" key="1">
    <citation type="journal article" date="2024" name="Int. J. Mol. Sci.">
        <title>Exploration of Alicyclobacillus spp. Genome in Search of Antibiotic Resistance.</title>
        <authorList>
            <person name="Bucka-Kolendo J."/>
            <person name="Kiousi D.E."/>
            <person name="Dekowska A."/>
            <person name="Mikolajczuk-Szczyrba A."/>
            <person name="Karadedos D.M."/>
            <person name="Michael P."/>
            <person name="Galanis A."/>
            <person name="Sokolowska B."/>
        </authorList>
    </citation>
    <scope>NUCLEOTIDE SEQUENCE [LARGE SCALE GENOMIC DNA]</scope>
    <source>
        <strain evidence="16 17">KKP 3000</strain>
    </source>
</reference>
<dbReference type="PANTHER" id="PTHR43065">
    <property type="entry name" value="SENSOR HISTIDINE KINASE"/>
    <property type="match status" value="1"/>
</dbReference>
<dbReference type="SUPFAM" id="SSF47384">
    <property type="entry name" value="Homodimeric domain of signal transducing histidine kinase"/>
    <property type="match status" value="1"/>
</dbReference>
<feature type="transmembrane region" description="Helical" evidence="14">
    <location>
        <begin position="7"/>
        <end position="27"/>
    </location>
</feature>
<dbReference type="GO" id="GO:0005524">
    <property type="term" value="F:ATP binding"/>
    <property type="evidence" value="ECO:0007669"/>
    <property type="project" value="UniProtKB-KW"/>
</dbReference>
<keyword evidence="12" id="KW-0902">Two-component regulatory system</keyword>
<dbReference type="SMART" id="SM00388">
    <property type="entry name" value="HisKA"/>
    <property type="match status" value="1"/>
</dbReference>
<dbReference type="Pfam" id="PF07694">
    <property type="entry name" value="5TM-5TMR_LYT"/>
    <property type="match status" value="1"/>
</dbReference>
<keyword evidence="17" id="KW-1185">Reference proteome</keyword>
<evidence type="ECO:0000256" key="14">
    <source>
        <dbReference type="SAM" id="Phobius"/>
    </source>
</evidence>
<feature type="transmembrane region" description="Helical" evidence="14">
    <location>
        <begin position="98"/>
        <end position="116"/>
    </location>
</feature>
<keyword evidence="6" id="KW-0808">Transferase</keyword>
<dbReference type="InterPro" id="IPR036890">
    <property type="entry name" value="HATPase_C_sf"/>
</dbReference>
<dbReference type="EC" id="2.7.13.3" evidence="3"/>
<evidence type="ECO:0000256" key="7">
    <source>
        <dbReference type="ARBA" id="ARBA00022692"/>
    </source>
</evidence>
<evidence type="ECO:0000256" key="2">
    <source>
        <dbReference type="ARBA" id="ARBA00004651"/>
    </source>
</evidence>
<dbReference type="InterPro" id="IPR004358">
    <property type="entry name" value="Sig_transdc_His_kin-like_C"/>
</dbReference>
<keyword evidence="10 16" id="KW-0067">ATP-binding</keyword>
<comment type="subcellular location">
    <subcellularLocation>
        <location evidence="2">Cell membrane</location>
        <topology evidence="2">Multi-pass membrane protein</topology>
    </subcellularLocation>
</comment>
<dbReference type="Gene3D" id="1.10.287.130">
    <property type="match status" value="1"/>
</dbReference>
<protein>
    <recommendedName>
        <fullName evidence="3">histidine kinase</fullName>
        <ecNumber evidence="3">2.7.13.3</ecNumber>
    </recommendedName>
</protein>
<evidence type="ECO:0000256" key="3">
    <source>
        <dbReference type="ARBA" id="ARBA00012438"/>
    </source>
</evidence>
<dbReference type="InterPro" id="IPR003594">
    <property type="entry name" value="HATPase_dom"/>
</dbReference>
<evidence type="ECO:0000256" key="10">
    <source>
        <dbReference type="ARBA" id="ARBA00022840"/>
    </source>
</evidence>
<keyword evidence="7 14" id="KW-0812">Transmembrane</keyword>
<dbReference type="InterPro" id="IPR011620">
    <property type="entry name" value="Sig_transdc_His_kinase_LytS_TM"/>
</dbReference>
<evidence type="ECO:0000256" key="9">
    <source>
        <dbReference type="ARBA" id="ARBA00022777"/>
    </source>
</evidence>
<feature type="transmembrane region" description="Helical" evidence="14">
    <location>
        <begin position="128"/>
        <end position="145"/>
    </location>
</feature>
<dbReference type="PROSITE" id="PS50109">
    <property type="entry name" value="HIS_KIN"/>
    <property type="match status" value="1"/>
</dbReference>
<dbReference type="Gene3D" id="3.30.565.10">
    <property type="entry name" value="Histidine kinase-like ATPase, C-terminal domain"/>
    <property type="match status" value="1"/>
</dbReference>
<dbReference type="Pfam" id="PF00512">
    <property type="entry name" value="HisKA"/>
    <property type="match status" value="1"/>
</dbReference>
<evidence type="ECO:0000256" key="1">
    <source>
        <dbReference type="ARBA" id="ARBA00000085"/>
    </source>
</evidence>
<sequence length="425" mass="47001">MPIQNLLVNVLIIALSICSSFGLNHLFKDKFLAINVGCLSSLASVLCMSFPLMLDPGHIYDMRSTVLLLAILYGGYGAGISVTMISFIYRYLLSGTGFFEMVITFAPVLAIAFYLHTSFKHESRAKKTIIAVMLDLAIATENIAITLSRDTVSFQHILYLLLWAFINVAGISLMIFLIETITDKILIARHVQNLEKTQLVNGLTASIAHEIRNPLAVCRGFIQLLSEMSTDKKQLSYTSIVLSELDRASSIIDDYLSFAKPQLHKIECADLSQLVSQTLNTISSFAMLRNVTIVHQLKPYLYVMIDPHKFVQSIMNIMKNGIESMPEGGTLTVDVIREKDLAVVNITDTGVGMTQKQVELLGKPYYSTKTSGTGLGLMATYSFIKIMKGKIQVRSQLGEGTCFSIILPLSADPEVSVDMAVPRYE</sequence>
<dbReference type="SUPFAM" id="SSF55874">
    <property type="entry name" value="ATPase domain of HSP90 chaperone/DNA topoisomerase II/histidine kinase"/>
    <property type="match status" value="1"/>
</dbReference>
<dbReference type="PANTHER" id="PTHR43065:SF46">
    <property type="entry name" value="C4-DICARBOXYLATE TRANSPORT SENSOR PROTEIN DCTB"/>
    <property type="match status" value="1"/>
</dbReference>
<comment type="catalytic activity">
    <reaction evidence="1">
        <text>ATP + protein L-histidine = ADP + protein N-phospho-L-histidine.</text>
        <dbReference type="EC" id="2.7.13.3"/>
    </reaction>
</comment>
<feature type="transmembrane region" description="Helical" evidence="14">
    <location>
        <begin position="33"/>
        <end position="54"/>
    </location>
</feature>
<keyword evidence="4" id="KW-1003">Cell membrane</keyword>
<keyword evidence="11 14" id="KW-1133">Transmembrane helix</keyword>
<keyword evidence="9" id="KW-0418">Kinase</keyword>
<evidence type="ECO:0000259" key="15">
    <source>
        <dbReference type="PROSITE" id="PS50109"/>
    </source>
</evidence>
<dbReference type="InterPro" id="IPR005467">
    <property type="entry name" value="His_kinase_dom"/>
</dbReference>
<evidence type="ECO:0000313" key="17">
    <source>
        <dbReference type="Proteomes" id="UP001579974"/>
    </source>
</evidence>